<dbReference type="KEGG" id="orn:DV701_13895"/>
<evidence type="ECO:0000313" key="1">
    <source>
        <dbReference type="EMBL" id="AXH97064.1"/>
    </source>
</evidence>
<dbReference type="EMBL" id="CP031229">
    <property type="protein sequence ID" value="AXH97064.1"/>
    <property type="molecule type" value="Genomic_DNA"/>
</dbReference>
<reference evidence="1 2" key="1">
    <citation type="submission" date="2018-07" db="EMBL/GenBank/DDBJ databases">
        <title>Complete genome sequencing of Ornithinimicrobium sp. AMA3305.</title>
        <authorList>
            <person name="Bae J.-W."/>
        </authorList>
    </citation>
    <scope>NUCLEOTIDE SEQUENCE [LARGE SCALE GENOMIC DNA]</scope>
    <source>
        <strain evidence="1 2">AMA3305</strain>
    </source>
</reference>
<dbReference type="Proteomes" id="UP000253790">
    <property type="component" value="Chromosome"/>
</dbReference>
<proteinExistence type="predicted"/>
<dbReference type="AlphaFoldDB" id="A0A345NPV6"/>
<protein>
    <submittedName>
        <fullName evidence="1">Uncharacterized protein</fullName>
    </submittedName>
</protein>
<organism evidence="1 2">
    <name type="scientific">Ornithinimicrobium avium</name>
    <dbReference type="NCBI Taxonomy" id="2283195"/>
    <lineage>
        <taxon>Bacteria</taxon>
        <taxon>Bacillati</taxon>
        <taxon>Actinomycetota</taxon>
        <taxon>Actinomycetes</taxon>
        <taxon>Micrococcales</taxon>
        <taxon>Ornithinimicrobiaceae</taxon>
        <taxon>Ornithinimicrobium</taxon>
    </lineage>
</organism>
<gene>
    <name evidence="1" type="ORF">DV701_13895</name>
</gene>
<sequence length="82" mass="8783">MKPMMARRTGPDRARSAQVLLLGMASTLLALLSIERVASAATGEGSIMVQVDAGEVGMCAGEEFYEDTEYLIDETANGWATR</sequence>
<evidence type="ECO:0000313" key="2">
    <source>
        <dbReference type="Proteomes" id="UP000253790"/>
    </source>
</evidence>
<name>A0A345NPV6_9MICO</name>
<dbReference type="RefSeq" id="WP_114929088.1">
    <property type="nucleotide sequence ID" value="NZ_CP031229.1"/>
</dbReference>
<keyword evidence="2" id="KW-1185">Reference proteome</keyword>
<accession>A0A345NPV6</accession>